<evidence type="ECO:0000259" key="6">
    <source>
        <dbReference type="Pfam" id="PF00999"/>
    </source>
</evidence>
<dbReference type="eggNOG" id="COG0025">
    <property type="taxonomic scope" value="Bacteria"/>
</dbReference>
<dbReference type="EMBL" id="JNUP01000064">
    <property type="protein sequence ID" value="KGE71893.1"/>
    <property type="molecule type" value="Genomic_DNA"/>
</dbReference>
<dbReference type="Gene3D" id="1.20.1530.20">
    <property type="match status" value="1"/>
</dbReference>
<dbReference type="OrthoDB" id="9790604at2"/>
<dbReference type="GO" id="GO:0016020">
    <property type="term" value="C:membrane"/>
    <property type="evidence" value="ECO:0007669"/>
    <property type="project" value="UniProtKB-SubCell"/>
</dbReference>
<organism evidence="7 8">
    <name type="scientific">Spirochaeta lutea</name>
    <dbReference type="NCBI Taxonomy" id="1480694"/>
    <lineage>
        <taxon>Bacteria</taxon>
        <taxon>Pseudomonadati</taxon>
        <taxon>Spirochaetota</taxon>
        <taxon>Spirochaetia</taxon>
        <taxon>Spirochaetales</taxon>
        <taxon>Spirochaetaceae</taxon>
        <taxon>Spirochaeta</taxon>
    </lineage>
</organism>
<evidence type="ECO:0000256" key="4">
    <source>
        <dbReference type="ARBA" id="ARBA00023136"/>
    </source>
</evidence>
<keyword evidence="2 5" id="KW-0812">Transmembrane</keyword>
<dbReference type="RefSeq" id="WP_052078640.1">
    <property type="nucleotide sequence ID" value="NZ_JNUP01000064.1"/>
</dbReference>
<evidence type="ECO:0000256" key="5">
    <source>
        <dbReference type="SAM" id="Phobius"/>
    </source>
</evidence>
<feature type="transmembrane region" description="Helical" evidence="5">
    <location>
        <begin position="323"/>
        <end position="343"/>
    </location>
</feature>
<keyword evidence="8" id="KW-1185">Reference proteome</keyword>
<protein>
    <recommendedName>
        <fullName evidence="6">Cation/H+ exchanger transmembrane domain-containing protein</fullName>
    </recommendedName>
</protein>
<accession>A0A098QWX2</accession>
<dbReference type="InterPro" id="IPR051843">
    <property type="entry name" value="CPA1_transporter"/>
</dbReference>
<name>A0A098QWX2_9SPIO</name>
<feature type="transmembrane region" description="Helical" evidence="5">
    <location>
        <begin position="104"/>
        <end position="125"/>
    </location>
</feature>
<evidence type="ECO:0000256" key="2">
    <source>
        <dbReference type="ARBA" id="ARBA00022692"/>
    </source>
</evidence>
<dbReference type="Pfam" id="PF00999">
    <property type="entry name" value="Na_H_Exchanger"/>
    <property type="match status" value="1"/>
</dbReference>
<reference evidence="7 8" key="1">
    <citation type="submission" date="2014-05" db="EMBL/GenBank/DDBJ databases">
        <title>De novo Genome Sequence of Spirocheata sp.</title>
        <authorList>
            <person name="Shivani Y."/>
            <person name="Subhash Y."/>
            <person name="Tushar L."/>
            <person name="Sasikala C."/>
            <person name="Ramana C.V."/>
        </authorList>
    </citation>
    <scope>NUCLEOTIDE SEQUENCE [LARGE SCALE GENOMIC DNA]</scope>
    <source>
        <strain evidence="7 8">JC230</strain>
    </source>
</reference>
<sequence>MGFEVLFFLIFAGGWVMGRLAERFRLPGVLGMTIWGIVLALIPSLLAGGSADMGAAAPSVGSGSGFWPSGFWETAPFLKSLALVVILLRAGLGISKSDLSRAGTAALLMAFIPCLFEGAVLTLLFHGLMGFPWMVAGLTAFMLAAVSPAVVVPSMLELQDRGLGRQNGVITTVLAGASVDDVVVITLFTLFLNLAVSPEQTRIGLTLVSIPLSLLGGIALGAVIGLVLAWWFRSHHASIRATEKALLLLASSVFLLQVGDWVHLAALLGVMTIGFVLLERAEPQARELAGKLGKVWVPAQIALFVIIGLSIDVQTAFEVGPVALLIILTGLLARSVGVVFATLPSSMNWKERLFCVIAYTPKATVQAALGGAALSAGLPQGKIILAVAVLAIVITAPLGLIGIRGSAKRLLASEL</sequence>
<evidence type="ECO:0000313" key="8">
    <source>
        <dbReference type="Proteomes" id="UP000029692"/>
    </source>
</evidence>
<feature type="transmembrane region" description="Helical" evidence="5">
    <location>
        <begin position="168"/>
        <end position="192"/>
    </location>
</feature>
<feature type="transmembrane region" description="Helical" evidence="5">
    <location>
        <begin position="245"/>
        <end position="275"/>
    </location>
</feature>
<keyword evidence="4 5" id="KW-0472">Membrane</keyword>
<feature type="domain" description="Cation/H+ exchanger transmembrane" evidence="6">
    <location>
        <begin position="15"/>
        <end position="397"/>
    </location>
</feature>
<evidence type="ECO:0000256" key="1">
    <source>
        <dbReference type="ARBA" id="ARBA00004141"/>
    </source>
</evidence>
<proteinExistence type="predicted"/>
<feature type="transmembrane region" description="Helical" evidence="5">
    <location>
        <begin position="6"/>
        <end position="22"/>
    </location>
</feature>
<feature type="transmembrane region" description="Helical" evidence="5">
    <location>
        <begin position="383"/>
        <end position="403"/>
    </location>
</feature>
<evidence type="ECO:0000313" key="7">
    <source>
        <dbReference type="EMBL" id="KGE71893.1"/>
    </source>
</evidence>
<dbReference type="AlphaFoldDB" id="A0A098QWX2"/>
<dbReference type="STRING" id="1480694.DC28_08735"/>
<gene>
    <name evidence="7" type="ORF">DC28_08735</name>
</gene>
<dbReference type="InterPro" id="IPR038770">
    <property type="entry name" value="Na+/solute_symporter_sf"/>
</dbReference>
<keyword evidence="3 5" id="KW-1133">Transmembrane helix</keyword>
<dbReference type="GO" id="GO:0015297">
    <property type="term" value="F:antiporter activity"/>
    <property type="evidence" value="ECO:0007669"/>
    <property type="project" value="InterPro"/>
</dbReference>
<evidence type="ECO:0000256" key="3">
    <source>
        <dbReference type="ARBA" id="ARBA00022989"/>
    </source>
</evidence>
<comment type="caution">
    <text evidence="7">The sequence shown here is derived from an EMBL/GenBank/DDBJ whole genome shotgun (WGS) entry which is preliminary data.</text>
</comment>
<dbReference type="Proteomes" id="UP000029692">
    <property type="component" value="Unassembled WGS sequence"/>
</dbReference>
<dbReference type="PANTHER" id="PTHR31102:SF1">
    <property type="entry name" value="CATION_H+ EXCHANGER DOMAIN-CONTAINING PROTEIN"/>
    <property type="match status" value="1"/>
</dbReference>
<feature type="transmembrane region" description="Helical" evidence="5">
    <location>
        <begin position="131"/>
        <end position="156"/>
    </location>
</feature>
<feature type="transmembrane region" description="Helical" evidence="5">
    <location>
        <begin position="29"/>
        <end position="51"/>
    </location>
</feature>
<feature type="transmembrane region" description="Helical" evidence="5">
    <location>
        <begin position="295"/>
        <end position="311"/>
    </location>
</feature>
<feature type="transmembrane region" description="Helical" evidence="5">
    <location>
        <begin position="212"/>
        <end position="233"/>
    </location>
</feature>
<dbReference type="PANTHER" id="PTHR31102">
    <property type="match status" value="1"/>
</dbReference>
<dbReference type="GO" id="GO:1902600">
    <property type="term" value="P:proton transmembrane transport"/>
    <property type="evidence" value="ECO:0007669"/>
    <property type="project" value="InterPro"/>
</dbReference>
<comment type="subcellular location">
    <subcellularLocation>
        <location evidence="1">Membrane</location>
        <topology evidence="1">Multi-pass membrane protein</topology>
    </subcellularLocation>
</comment>
<feature type="transmembrane region" description="Helical" evidence="5">
    <location>
        <begin position="71"/>
        <end position="92"/>
    </location>
</feature>
<dbReference type="InterPro" id="IPR006153">
    <property type="entry name" value="Cation/H_exchanger_TM"/>
</dbReference>